<organism evidence="1 2">
    <name type="scientific">Streptomyces viridosporus (strain ATCC 14672 / DSM 40746 / JCM 4963 / KCTC 9882 / NRRL B-12104 / FH 1290)</name>
    <name type="common">Streptomyces ghanaensis</name>
    <dbReference type="NCBI Taxonomy" id="566461"/>
    <lineage>
        <taxon>Bacteria</taxon>
        <taxon>Bacillati</taxon>
        <taxon>Actinomycetota</taxon>
        <taxon>Actinomycetes</taxon>
        <taxon>Kitasatosporales</taxon>
        <taxon>Streptomycetaceae</taxon>
        <taxon>Streptomyces</taxon>
    </lineage>
</organism>
<dbReference type="SUPFAM" id="SSF53254">
    <property type="entry name" value="Phosphoglycerate mutase-like"/>
    <property type="match status" value="1"/>
</dbReference>
<dbReference type="Gene3D" id="3.40.50.1240">
    <property type="entry name" value="Phosphoglycerate mutase-like"/>
    <property type="match status" value="1"/>
</dbReference>
<dbReference type="AlphaFoldDB" id="D6A447"/>
<proteinExistence type="predicted"/>
<dbReference type="Pfam" id="PF00300">
    <property type="entry name" value="His_Phos_1"/>
    <property type="match status" value="1"/>
</dbReference>
<name>D6A447_STRV1</name>
<dbReference type="EMBL" id="DS999641">
    <property type="protein sequence ID" value="EFE71601.2"/>
    <property type="molecule type" value="Genomic_DNA"/>
</dbReference>
<dbReference type="InterPro" id="IPR013078">
    <property type="entry name" value="His_Pase_superF_clade-1"/>
</dbReference>
<protein>
    <submittedName>
        <fullName evidence="1">Phosphoglycerate mutase</fullName>
    </submittedName>
</protein>
<gene>
    <name evidence="1" type="ORF">SSFG_07901</name>
</gene>
<evidence type="ECO:0000313" key="2">
    <source>
        <dbReference type="Proteomes" id="UP000003824"/>
    </source>
</evidence>
<evidence type="ECO:0000313" key="1">
    <source>
        <dbReference type="EMBL" id="EFE71601.2"/>
    </source>
</evidence>
<dbReference type="eggNOG" id="COG0406">
    <property type="taxonomic scope" value="Bacteria"/>
</dbReference>
<sequence length="209" mass="22226">MSHHRLHGISAVSHRSARRRAGRGSAMTICLTLLCAIAGDDTGEAILDDGVLNERGLSEAGATGAVLPRYSVAVRAPSTRCARTAHALALKTTLEPALHDFDYGKWRGRTAAEVAATDPYGFSVWLTDPDAKPHGGETVRQLCQRITRWLNSLPPDTGRALVITEPAVARAALVHALSAPVRAFWHLEVPPLSTVCVASCAGRGGAHWS</sequence>
<accession>D6A447</accession>
<dbReference type="Proteomes" id="UP000003824">
    <property type="component" value="Unassembled WGS sequence"/>
</dbReference>
<reference evidence="2" key="1">
    <citation type="submission" date="2008-12" db="EMBL/GenBank/DDBJ databases">
        <title>Annotation of Streptomyces ghanaensis ATCC 14672.</title>
        <authorList>
            <consortium name="The Broad Institute Genome Sequencing Platform"/>
            <consortium name="Broad Institute Microbial Sequencing Center"/>
            <person name="Fischbach M."/>
            <person name="Ward D."/>
            <person name="Young S."/>
            <person name="Kodira C.D."/>
            <person name="Zeng Q."/>
            <person name="Koehrsen M."/>
            <person name="Godfrey P."/>
            <person name="Alvarado L."/>
            <person name="Berlin A.M."/>
            <person name="Borenstein D."/>
            <person name="Chen Z."/>
            <person name="Engels R."/>
            <person name="Freedman E."/>
            <person name="Gellesch M."/>
            <person name="Goldberg J."/>
            <person name="Griggs A."/>
            <person name="Gujja S."/>
            <person name="Heiman D.I."/>
            <person name="Hepburn T.A."/>
            <person name="Howarth C."/>
            <person name="Jen D."/>
            <person name="Larson L."/>
            <person name="Lewis B."/>
            <person name="Mehta T."/>
            <person name="Park D."/>
            <person name="Pearson M."/>
            <person name="Roberts A."/>
            <person name="Saif S."/>
            <person name="Shea T.D."/>
            <person name="Shenoy N."/>
            <person name="Sisk P."/>
            <person name="Stolte C."/>
            <person name="Sykes S.N."/>
            <person name="Walk T."/>
            <person name="White J."/>
            <person name="Yandava C."/>
            <person name="Straight P."/>
            <person name="Clardy J."/>
            <person name="Hung D."/>
            <person name="Kolter R."/>
            <person name="Mekalanos J."/>
            <person name="Walker S."/>
            <person name="Walsh C.T."/>
            <person name="Wieland B.L.C."/>
            <person name="Ilzarbe M."/>
            <person name="Galagan J."/>
            <person name="Nusbaum C."/>
            <person name="Birren B."/>
        </authorList>
    </citation>
    <scope>NUCLEOTIDE SEQUENCE [LARGE SCALE GENOMIC DNA]</scope>
    <source>
        <strain evidence="2">ATCC 14672 / DSM 40746 / JCM 4963 / KCTC 9882 / NRRL B-12104 / FH 1290</strain>
    </source>
</reference>
<dbReference type="InterPro" id="IPR029033">
    <property type="entry name" value="His_PPase_superfam"/>
</dbReference>